<protein>
    <submittedName>
        <fullName evidence="1">Uncharacterized protein</fullName>
    </submittedName>
</protein>
<sequence length="49" mass="5097">MRLTETEARVLAGVTILARPVPDPLAALRTGDRLRVDPAAGTAGSLNGR</sequence>
<evidence type="ECO:0000313" key="1">
    <source>
        <dbReference type="EMBL" id="CAA9568279.1"/>
    </source>
</evidence>
<proteinExistence type="predicted"/>
<name>A0A6J4V646_9BACT</name>
<gene>
    <name evidence="1" type="ORF">AVDCRST_MAG18-1689</name>
</gene>
<organism evidence="1">
    <name type="scientific">uncultured Thermomicrobiales bacterium</name>
    <dbReference type="NCBI Taxonomy" id="1645740"/>
    <lineage>
        <taxon>Bacteria</taxon>
        <taxon>Pseudomonadati</taxon>
        <taxon>Thermomicrobiota</taxon>
        <taxon>Thermomicrobia</taxon>
        <taxon>Thermomicrobiales</taxon>
        <taxon>environmental samples</taxon>
    </lineage>
</organism>
<dbReference type="AlphaFoldDB" id="A0A6J4V646"/>
<dbReference type="EMBL" id="CADCWN010000130">
    <property type="protein sequence ID" value="CAA9568279.1"/>
    <property type="molecule type" value="Genomic_DNA"/>
</dbReference>
<reference evidence="1" key="1">
    <citation type="submission" date="2020-02" db="EMBL/GenBank/DDBJ databases">
        <authorList>
            <person name="Meier V. D."/>
        </authorList>
    </citation>
    <scope>NUCLEOTIDE SEQUENCE</scope>
    <source>
        <strain evidence="1">AVDCRST_MAG18</strain>
    </source>
</reference>
<accession>A0A6J4V646</accession>